<feature type="compositionally biased region" description="Polar residues" evidence="1">
    <location>
        <begin position="76"/>
        <end position="86"/>
    </location>
</feature>
<protein>
    <submittedName>
        <fullName evidence="2">Uncharacterized protein</fullName>
    </submittedName>
</protein>
<name>A0A1C7LNU1_GRIFR</name>
<keyword evidence="3" id="KW-1185">Reference proteome</keyword>
<evidence type="ECO:0000313" key="3">
    <source>
        <dbReference type="Proteomes" id="UP000092993"/>
    </source>
</evidence>
<feature type="compositionally biased region" description="Low complexity" evidence="1">
    <location>
        <begin position="62"/>
        <end position="75"/>
    </location>
</feature>
<reference evidence="2 3" key="1">
    <citation type="submission" date="2016-03" db="EMBL/GenBank/DDBJ databases">
        <title>Whole genome sequencing of Grifola frondosa 9006-11.</title>
        <authorList>
            <person name="Min B."/>
            <person name="Park H."/>
            <person name="Kim J.-G."/>
            <person name="Cho H."/>
            <person name="Oh Y.-L."/>
            <person name="Kong W.-S."/>
            <person name="Choi I.-G."/>
        </authorList>
    </citation>
    <scope>NUCLEOTIDE SEQUENCE [LARGE SCALE GENOMIC DNA]</scope>
    <source>
        <strain evidence="2 3">9006-11</strain>
    </source>
</reference>
<organism evidence="2 3">
    <name type="scientific">Grifola frondosa</name>
    <name type="common">Maitake</name>
    <name type="synonym">Polyporus frondosus</name>
    <dbReference type="NCBI Taxonomy" id="5627"/>
    <lineage>
        <taxon>Eukaryota</taxon>
        <taxon>Fungi</taxon>
        <taxon>Dikarya</taxon>
        <taxon>Basidiomycota</taxon>
        <taxon>Agaricomycotina</taxon>
        <taxon>Agaricomycetes</taxon>
        <taxon>Polyporales</taxon>
        <taxon>Grifolaceae</taxon>
        <taxon>Grifola</taxon>
    </lineage>
</organism>
<dbReference type="Proteomes" id="UP000092993">
    <property type="component" value="Unassembled WGS sequence"/>
</dbReference>
<dbReference type="EMBL" id="LUGG01000031">
    <property type="protein sequence ID" value="OBZ66425.1"/>
    <property type="molecule type" value="Genomic_DNA"/>
</dbReference>
<accession>A0A1C7LNU1</accession>
<gene>
    <name evidence="2" type="ORF">A0H81_13692</name>
</gene>
<proteinExistence type="predicted"/>
<comment type="caution">
    <text evidence="2">The sequence shown here is derived from an EMBL/GenBank/DDBJ whole genome shotgun (WGS) entry which is preliminary data.</text>
</comment>
<sequence>MWQSNTRPQEPRISINTAPLIPKDADLPPLPTASATPSHTAAAQKSGSGPGLFKRLTTKLHSNAAPPVTSPSSPTDNTRGSATPTISKPKRKVDLHMPPMPKAPAPALTNFGSLEQRQAALRARGLIPAVPHPYKDAHGYRVPLSEQEAELDRRFTVVIEDQHSDSEQESESKRIMEAWLTRNREAQIASPTPAADEDVGKVCELKEQLGEDMTVGQSTSPSRATFVEAHSPAACGRECVHCTDVIVDVKPPVYYHWHLLLHAAKVNCGGIRC</sequence>
<dbReference type="OrthoDB" id="3168445at2759"/>
<feature type="compositionally biased region" description="Low complexity" evidence="1">
    <location>
        <begin position="32"/>
        <end position="43"/>
    </location>
</feature>
<feature type="region of interest" description="Disordered" evidence="1">
    <location>
        <begin position="1"/>
        <end position="97"/>
    </location>
</feature>
<dbReference type="AlphaFoldDB" id="A0A1C7LNU1"/>
<evidence type="ECO:0000313" key="2">
    <source>
        <dbReference type="EMBL" id="OBZ66425.1"/>
    </source>
</evidence>
<evidence type="ECO:0000256" key="1">
    <source>
        <dbReference type="SAM" id="MobiDB-lite"/>
    </source>
</evidence>